<comment type="subcellular location">
    <subcellularLocation>
        <location evidence="1">Membrane</location>
        <topology evidence="1">Multi-pass membrane protein</topology>
    </subcellularLocation>
</comment>
<dbReference type="Gene3D" id="1.10.3730.20">
    <property type="match status" value="1"/>
</dbReference>
<evidence type="ECO:0000256" key="4">
    <source>
        <dbReference type="ARBA" id="ARBA00022989"/>
    </source>
</evidence>
<dbReference type="SUPFAM" id="SSF103481">
    <property type="entry name" value="Multidrug resistance efflux transporter EmrE"/>
    <property type="match status" value="1"/>
</dbReference>
<evidence type="ECO:0000256" key="3">
    <source>
        <dbReference type="ARBA" id="ARBA00022692"/>
    </source>
</evidence>
<accession>A0A0K8TZR4</accession>
<protein>
    <submittedName>
        <fullName evidence="7">Transmembrane protein 234</fullName>
    </submittedName>
</protein>
<organism evidence="7">
    <name type="scientific">Bactrocera latifrons</name>
    <name type="common">Malaysian fruit fly</name>
    <name type="synonym">Chaetodacus latifrons</name>
    <dbReference type="NCBI Taxonomy" id="174628"/>
    <lineage>
        <taxon>Eukaryota</taxon>
        <taxon>Metazoa</taxon>
        <taxon>Ecdysozoa</taxon>
        <taxon>Arthropoda</taxon>
        <taxon>Hexapoda</taxon>
        <taxon>Insecta</taxon>
        <taxon>Pterygota</taxon>
        <taxon>Neoptera</taxon>
        <taxon>Endopterygota</taxon>
        <taxon>Diptera</taxon>
        <taxon>Brachycera</taxon>
        <taxon>Muscomorpha</taxon>
        <taxon>Tephritoidea</taxon>
        <taxon>Tephritidae</taxon>
        <taxon>Bactrocera</taxon>
        <taxon>Bactrocera</taxon>
    </lineage>
</organism>
<dbReference type="InterPro" id="IPR037185">
    <property type="entry name" value="EmrE-like"/>
</dbReference>
<dbReference type="PANTHER" id="PTHR28668">
    <property type="entry name" value="TRANSMEMBRANE PROTEIN 234"/>
    <property type="match status" value="1"/>
</dbReference>
<dbReference type="AlphaFoldDB" id="A0A0K8TZR4"/>
<keyword evidence="4 6" id="KW-1133">Transmembrane helix</keyword>
<feature type="transmembrane region" description="Helical" evidence="6">
    <location>
        <begin position="77"/>
        <end position="97"/>
    </location>
</feature>
<evidence type="ECO:0000256" key="1">
    <source>
        <dbReference type="ARBA" id="ARBA00004141"/>
    </source>
</evidence>
<evidence type="ECO:0000313" key="7">
    <source>
        <dbReference type="EMBL" id="JAI19984.1"/>
    </source>
</evidence>
<feature type="transmembrane region" description="Helical" evidence="6">
    <location>
        <begin position="51"/>
        <end position="70"/>
    </location>
</feature>
<dbReference type="EMBL" id="GDHF01032330">
    <property type="protein sequence ID" value="JAI19984.1"/>
    <property type="molecule type" value="Transcribed_RNA"/>
</dbReference>
<dbReference type="GeneID" id="108966213"/>
<comment type="similarity">
    <text evidence="2">Belongs to the TMEM234 family.</text>
</comment>
<proteinExistence type="inferred from homology"/>
<evidence type="ECO:0000256" key="6">
    <source>
        <dbReference type="SAM" id="Phobius"/>
    </source>
</evidence>
<dbReference type="GO" id="GO:0016020">
    <property type="term" value="C:membrane"/>
    <property type="evidence" value="ECO:0007669"/>
    <property type="project" value="UniProtKB-SubCell"/>
</dbReference>
<feature type="transmembrane region" description="Helical" evidence="6">
    <location>
        <begin position="103"/>
        <end position="124"/>
    </location>
</feature>
<dbReference type="InterPro" id="IPR018908">
    <property type="entry name" value="TMEM234"/>
</dbReference>
<reference evidence="7" key="1">
    <citation type="submission" date="2015-06" db="EMBL/GenBank/DDBJ databases">
        <authorList>
            <person name="Hoefler B.C."/>
            <person name="Straight P.D."/>
        </authorList>
    </citation>
    <scope>NUCLEOTIDE SEQUENCE</scope>
</reference>
<evidence type="ECO:0000256" key="2">
    <source>
        <dbReference type="ARBA" id="ARBA00005977"/>
    </source>
</evidence>
<evidence type="ECO:0000256" key="5">
    <source>
        <dbReference type="ARBA" id="ARBA00023136"/>
    </source>
</evidence>
<dbReference type="PANTHER" id="PTHR28668:SF1">
    <property type="entry name" value="TRANSMEMBRANE PROTEIN 234"/>
    <property type="match status" value="1"/>
</dbReference>
<sequence>MINIIFSLLGVGLLWGATNPFIRRGSAGIDTIDTGSRWHNLWTELCMIGSRLNYWIPFVLNQLGSVLYVWTLQHTNITLAVPIANSLSFAFTAVTGYCLGERLPGKSVLIGTLMVCFGTTLMLYDKVRSEGKA</sequence>
<dbReference type="OrthoDB" id="43458at2759"/>
<gene>
    <name evidence="7" type="primary">AGAP012180</name>
    <name evidence="7" type="ORF">c0_g1_i1</name>
</gene>
<name>A0A0K8TZR4_BACLA</name>
<dbReference type="Pfam" id="PF10639">
    <property type="entry name" value="TMEM234"/>
    <property type="match status" value="1"/>
</dbReference>
<keyword evidence="3 6" id="KW-0812">Transmembrane</keyword>
<keyword evidence="5 6" id="KW-0472">Membrane</keyword>